<dbReference type="Gene3D" id="3.90.79.20">
    <property type="match status" value="1"/>
</dbReference>
<evidence type="ECO:0000256" key="3">
    <source>
        <dbReference type="ARBA" id="ARBA00009595"/>
    </source>
</evidence>
<dbReference type="CDD" id="cd03429">
    <property type="entry name" value="NUDIX_NADH_pyrophosphatase_Nudt13"/>
    <property type="match status" value="1"/>
</dbReference>
<comment type="cofactor">
    <cofactor evidence="1">
        <name>Mg(2+)</name>
        <dbReference type="ChEBI" id="CHEBI:18420"/>
    </cofactor>
</comment>
<comment type="cofactor">
    <cofactor evidence="2">
        <name>Zn(2+)</name>
        <dbReference type="ChEBI" id="CHEBI:29105"/>
    </cofactor>
</comment>
<dbReference type="PANTHER" id="PTHR42904">
    <property type="entry name" value="NUDIX HYDROLASE, NUDC SUBFAMILY"/>
    <property type="match status" value="1"/>
</dbReference>
<evidence type="ECO:0000256" key="2">
    <source>
        <dbReference type="ARBA" id="ARBA00001947"/>
    </source>
</evidence>
<dbReference type="InterPro" id="IPR020084">
    <property type="entry name" value="NUDIX_hydrolase_CS"/>
</dbReference>
<dbReference type="GO" id="GO:0006742">
    <property type="term" value="P:NADP+ catabolic process"/>
    <property type="evidence" value="ECO:0007669"/>
    <property type="project" value="TreeGrafter"/>
</dbReference>
<keyword evidence="8" id="KW-0520">NAD</keyword>
<dbReference type="InterPro" id="IPR020476">
    <property type="entry name" value="Nudix_hydrolase"/>
</dbReference>
<dbReference type="SUPFAM" id="SSF55811">
    <property type="entry name" value="Nudix"/>
    <property type="match status" value="1"/>
</dbReference>
<keyword evidence="5" id="KW-0479">Metal-binding</keyword>
<dbReference type="Gene3D" id="3.90.79.10">
    <property type="entry name" value="Nucleoside Triphosphate Pyrophosphohydrolase"/>
    <property type="match status" value="1"/>
</dbReference>
<dbReference type="GO" id="GO:0005777">
    <property type="term" value="C:peroxisome"/>
    <property type="evidence" value="ECO:0007669"/>
    <property type="project" value="TreeGrafter"/>
</dbReference>
<evidence type="ECO:0000256" key="7">
    <source>
        <dbReference type="ARBA" id="ARBA00022842"/>
    </source>
</evidence>
<evidence type="ECO:0000256" key="9">
    <source>
        <dbReference type="ARBA" id="ARBA00023679"/>
    </source>
</evidence>
<dbReference type="PROSITE" id="PS00893">
    <property type="entry name" value="NUDIX_BOX"/>
    <property type="match status" value="1"/>
</dbReference>
<dbReference type="AlphaFoldDB" id="A0A2P2K5H3"/>
<comment type="catalytic activity">
    <reaction evidence="9">
        <text>a 5'-end NAD(+)-phospho-ribonucleoside in mRNA + H2O = a 5'-end phospho-adenosine-phospho-ribonucleoside in mRNA + beta-nicotinamide D-ribonucleotide + 2 H(+)</text>
        <dbReference type="Rhea" id="RHEA:60876"/>
        <dbReference type="Rhea" id="RHEA-COMP:15698"/>
        <dbReference type="Rhea" id="RHEA-COMP:15719"/>
        <dbReference type="ChEBI" id="CHEBI:14649"/>
        <dbReference type="ChEBI" id="CHEBI:15377"/>
        <dbReference type="ChEBI" id="CHEBI:15378"/>
        <dbReference type="ChEBI" id="CHEBI:144029"/>
        <dbReference type="ChEBI" id="CHEBI:144051"/>
    </reaction>
    <physiologicalReaction direction="left-to-right" evidence="9">
        <dbReference type="Rhea" id="RHEA:60877"/>
    </physiologicalReaction>
</comment>
<dbReference type="GO" id="GO:0035529">
    <property type="term" value="F:NADH pyrophosphatase activity"/>
    <property type="evidence" value="ECO:0007669"/>
    <property type="project" value="TreeGrafter"/>
</dbReference>
<dbReference type="GO" id="GO:0046872">
    <property type="term" value="F:metal ion binding"/>
    <property type="evidence" value="ECO:0007669"/>
    <property type="project" value="UniProtKB-KW"/>
</dbReference>
<evidence type="ECO:0000256" key="1">
    <source>
        <dbReference type="ARBA" id="ARBA00001946"/>
    </source>
</evidence>
<keyword evidence="7" id="KW-0460">Magnesium</keyword>
<dbReference type="InterPro" id="IPR015797">
    <property type="entry name" value="NUDIX_hydrolase-like_dom_sf"/>
</dbReference>
<proteinExistence type="inferred from homology"/>
<dbReference type="GO" id="GO:0005829">
    <property type="term" value="C:cytosol"/>
    <property type="evidence" value="ECO:0007669"/>
    <property type="project" value="TreeGrafter"/>
</dbReference>
<organism evidence="11">
    <name type="scientific">Rhizophora mucronata</name>
    <name type="common">Asiatic mangrove</name>
    <dbReference type="NCBI Taxonomy" id="61149"/>
    <lineage>
        <taxon>Eukaryota</taxon>
        <taxon>Viridiplantae</taxon>
        <taxon>Streptophyta</taxon>
        <taxon>Embryophyta</taxon>
        <taxon>Tracheophyta</taxon>
        <taxon>Spermatophyta</taxon>
        <taxon>Magnoliopsida</taxon>
        <taxon>eudicotyledons</taxon>
        <taxon>Gunneridae</taxon>
        <taxon>Pentapetalae</taxon>
        <taxon>rosids</taxon>
        <taxon>fabids</taxon>
        <taxon>Malpighiales</taxon>
        <taxon>Rhizophoraceae</taxon>
        <taxon>Rhizophora</taxon>
    </lineage>
</organism>
<evidence type="ECO:0000256" key="6">
    <source>
        <dbReference type="ARBA" id="ARBA00022801"/>
    </source>
</evidence>
<feature type="domain" description="Nudix hydrolase" evidence="10">
    <location>
        <begin position="249"/>
        <end position="379"/>
    </location>
</feature>
<dbReference type="GO" id="GO:0019677">
    <property type="term" value="P:NAD+ catabolic process"/>
    <property type="evidence" value="ECO:0007669"/>
    <property type="project" value="TreeGrafter"/>
</dbReference>
<dbReference type="EC" id="3.6.1.22" evidence="4"/>
<evidence type="ECO:0000256" key="4">
    <source>
        <dbReference type="ARBA" id="ARBA00012381"/>
    </source>
</evidence>
<accession>A0A2P2K5H3</accession>
<reference evidence="11" key="1">
    <citation type="submission" date="2018-02" db="EMBL/GenBank/DDBJ databases">
        <title>Rhizophora mucronata_Transcriptome.</title>
        <authorList>
            <person name="Meera S.P."/>
            <person name="Sreeshan A."/>
            <person name="Augustine A."/>
        </authorList>
    </citation>
    <scope>NUCLEOTIDE SEQUENCE</scope>
    <source>
        <tissue evidence="11">Leaf</tissue>
    </source>
</reference>
<comment type="similarity">
    <text evidence="3">Belongs to the Nudix hydrolase family. NudC subfamily.</text>
</comment>
<dbReference type="PANTHER" id="PTHR42904:SF6">
    <property type="entry name" value="NAD-CAPPED RNA HYDROLASE NUDT12"/>
    <property type="match status" value="1"/>
</dbReference>
<dbReference type="InterPro" id="IPR000086">
    <property type="entry name" value="NUDIX_hydrolase_dom"/>
</dbReference>
<keyword evidence="6" id="KW-0378">Hydrolase</keyword>
<dbReference type="PROSITE" id="PS51462">
    <property type="entry name" value="NUDIX"/>
    <property type="match status" value="1"/>
</dbReference>
<dbReference type="InterPro" id="IPR050241">
    <property type="entry name" value="NAD-cap_RNA_hydrolase_NudC"/>
</dbReference>
<evidence type="ECO:0000259" key="10">
    <source>
        <dbReference type="PROSITE" id="PS51462"/>
    </source>
</evidence>
<sequence>MLTFLSLSPTSVVLSAVTKKLSLKSNLTKAFSFFTLTKTTMSINLQSHAFAGNPLKSNTPKPTDPLSPTLALESLKTQFLESTHQLSSFNFKVLPFRKGRPLACSEGDDDGHADAGPKWRLGWISVADCKSLLTNSGVELIGESLVYLGSLPVEDLVYWAIDVSGVTSLVTEWGNKKFCFVELRTLMVATDWANERAMGDLAIAGHARALLEWHNTSQFCGHCGGKTIPMEAARRRQCSNELCGKRVYPRVDPVVIMLVIDRENDRALLSRQTRFVPRMWSCLAGFIEPGESLEEAVRRETWEETGIEVGEVVYHSSQPWPVGPSSMPCQLMVGFLAYAKSFEINVDKDELEDAQWHSREDIKKALMFAEYKKAQRTAATKVYQMCKGVEKGQSLSADFNVESGELAPMFVPGPFAIAHHLISSWVHQVSTVVDVHSTRPSGSLSNL</sequence>
<name>A0A2P2K5H3_RHIMU</name>
<evidence type="ECO:0000313" key="11">
    <source>
        <dbReference type="EMBL" id="MBX00958.1"/>
    </source>
</evidence>
<dbReference type="NCBIfam" id="NF001299">
    <property type="entry name" value="PRK00241.1"/>
    <property type="match status" value="1"/>
</dbReference>
<dbReference type="InterPro" id="IPR049734">
    <property type="entry name" value="NudC-like_C"/>
</dbReference>
<dbReference type="EMBL" id="GGEC01020474">
    <property type="protein sequence ID" value="MBX00958.1"/>
    <property type="molecule type" value="Transcribed_RNA"/>
</dbReference>
<dbReference type="FunFam" id="3.90.79.10:FF:000040">
    <property type="entry name" value="Nudix hydrolase 19, chloroplastic"/>
    <property type="match status" value="1"/>
</dbReference>
<dbReference type="Pfam" id="PF00293">
    <property type="entry name" value="NUDIX"/>
    <property type="match status" value="1"/>
</dbReference>
<evidence type="ECO:0000256" key="5">
    <source>
        <dbReference type="ARBA" id="ARBA00022723"/>
    </source>
</evidence>
<evidence type="ECO:0000256" key="8">
    <source>
        <dbReference type="ARBA" id="ARBA00023027"/>
    </source>
</evidence>
<dbReference type="PRINTS" id="PR00502">
    <property type="entry name" value="NUDIXFAMILY"/>
</dbReference>
<protein>
    <recommendedName>
        <fullName evidence="4">NAD(+) diphosphatase</fullName>
        <ecNumber evidence="4">3.6.1.22</ecNumber>
    </recommendedName>
</protein>